<proteinExistence type="predicted"/>
<comment type="caution">
    <text evidence="1">The sequence shown here is derived from an EMBL/GenBank/DDBJ whole genome shotgun (WGS) entry which is preliminary data.</text>
</comment>
<keyword evidence="2" id="KW-1185">Reference proteome</keyword>
<accession>A0A6G0Y2C1</accession>
<evidence type="ECO:0000313" key="1">
    <source>
        <dbReference type="EMBL" id="KAF0747912.1"/>
    </source>
</evidence>
<dbReference type="Proteomes" id="UP000478052">
    <property type="component" value="Unassembled WGS sequence"/>
</dbReference>
<sequence length="17" mass="2041">MCNDRASPWRNRLIDHG</sequence>
<gene>
    <name evidence="1" type="ORF">FWK35_00025440</name>
</gene>
<dbReference type="AlphaFoldDB" id="A0A6G0Y2C1"/>
<organism evidence="1 2">
    <name type="scientific">Aphis craccivora</name>
    <name type="common">Cowpea aphid</name>
    <dbReference type="NCBI Taxonomy" id="307492"/>
    <lineage>
        <taxon>Eukaryota</taxon>
        <taxon>Metazoa</taxon>
        <taxon>Ecdysozoa</taxon>
        <taxon>Arthropoda</taxon>
        <taxon>Hexapoda</taxon>
        <taxon>Insecta</taxon>
        <taxon>Pterygota</taxon>
        <taxon>Neoptera</taxon>
        <taxon>Paraneoptera</taxon>
        <taxon>Hemiptera</taxon>
        <taxon>Sternorrhyncha</taxon>
        <taxon>Aphidomorpha</taxon>
        <taxon>Aphidoidea</taxon>
        <taxon>Aphididae</taxon>
        <taxon>Aphidini</taxon>
        <taxon>Aphis</taxon>
        <taxon>Aphis</taxon>
    </lineage>
</organism>
<dbReference type="EMBL" id="VUJU01006673">
    <property type="protein sequence ID" value="KAF0747912.1"/>
    <property type="molecule type" value="Genomic_DNA"/>
</dbReference>
<name>A0A6G0Y2C1_APHCR</name>
<protein>
    <submittedName>
        <fullName evidence="1">Uncharacterized protein</fullName>
    </submittedName>
</protein>
<evidence type="ECO:0000313" key="2">
    <source>
        <dbReference type="Proteomes" id="UP000478052"/>
    </source>
</evidence>
<reference evidence="1 2" key="1">
    <citation type="submission" date="2019-08" db="EMBL/GenBank/DDBJ databases">
        <title>Whole genome of Aphis craccivora.</title>
        <authorList>
            <person name="Voronova N.V."/>
            <person name="Shulinski R.S."/>
            <person name="Bandarenka Y.V."/>
            <person name="Zhorov D.G."/>
            <person name="Warner D."/>
        </authorList>
    </citation>
    <scope>NUCLEOTIDE SEQUENCE [LARGE SCALE GENOMIC DNA]</scope>
    <source>
        <strain evidence="1">180601</strain>
        <tissue evidence="1">Whole Body</tissue>
    </source>
</reference>